<evidence type="ECO:0000256" key="2">
    <source>
        <dbReference type="SAM" id="SignalP"/>
    </source>
</evidence>
<keyword evidence="2" id="KW-0732">Signal</keyword>
<protein>
    <recommendedName>
        <fullName evidence="5">DUF3313 domain-containing protein</fullName>
    </recommendedName>
</protein>
<feature type="region of interest" description="Disordered" evidence="1">
    <location>
        <begin position="210"/>
        <end position="284"/>
    </location>
</feature>
<keyword evidence="4" id="KW-1185">Reference proteome</keyword>
<dbReference type="Proteomes" id="UP000324536">
    <property type="component" value="Chromosome"/>
</dbReference>
<evidence type="ECO:0000313" key="3">
    <source>
        <dbReference type="EMBL" id="QEO16591.1"/>
    </source>
</evidence>
<dbReference type="KEGG" id="acek:FLP30_01490"/>
<sequence>MMLFFRPRRFHLVAAMALPALLAGCADNKPPASYPPLRYDYLGQLNLNTSSLTIEDKTQSHPVDGNIGYKSPVPPIQAVRQMAEDRLVARGAAGSGTVARFVIDRAYILHEPGGDLNGQVAVHLDIIGPGGERVGYASAQAGQTLHPDPSQDTESPGNLYNVTRDMMQTLNVEFEYQVRHALGKWLVDAGGTPVGDAIQTQNLTGKESASTLAGVNPDADPATTVPANAPTTPTAPAAAATTPSEPNPIFPAGEDSGQASSSTASKAHTMSPPSSFLKLPGSSK</sequence>
<dbReference type="AlphaFoldDB" id="A0A5C1YL16"/>
<organism evidence="3 4">
    <name type="scientific">Acetobacter vaccinii</name>
    <dbReference type="NCBI Taxonomy" id="2592655"/>
    <lineage>
        <taxon>Bacteria</taxon>
        <taxon>Pseudomonadati</taxon>
        <taxon>Pseudomonadota</taxon>
        <taxon>Alphaproteobacteria</taxon>
        <taxon>Acetobacterales</taxon>
        <taxon>Acetobacteraceae</taxon>
        <taxon>Acetobacter</taxon>
    </lineage>
</organism>
<dbReference type="EMBL" id="CP043506">
    <property type="protein sequence ID" value="QEO16591.1"/>
    <property type="molecule type" value="Genomic_DNA"/>
</dbReference>
<evidence type="ECO:0008006" key="5">
    <source>
        <dbReference type="Google" id="ProtNLM"/>
    </source>
</evidence>
<feature type="compositionally biased region" description="Low complexity" evidence="1">
    <location>
        <begin position="216"/>
        <end position="243"/>
    </location>
</feature>
<feature type="signal peptide" evidence="2">
    <location>
        <begin position="1"/>
        <end position="22"/>
    </location>
</feature>
<gene>
    <name evidence="3" type="ORF">FLP30_01490</name>
</gene>
<dbReference type="PROSITE" id="PS51257">
    <property type="entry name" value="PROKAR_LIPOPROTEIN"/>
    <property type="match status" value="1"/>
</dbReference>
<feature type="chain" id="PRO_5022755259" description="DUF3313 domain-containing protein" evidence="2">
    <location>
        <begin position="23"/>
        <end position="284"/>
    </location>
</feature>
<evidence type="ECO:0000256" key="1">
    <source>
        <dbReference type="SAM" id="MobiDB-lite"/>
    </source>
</evidence>
<reference evidence="3 4" key="1">
    <citation type="submission" date="2019-09" db="EMBL/GenBank/DDBJ databases">
        <title>Genome sequencing of strain KACC 21233.</title>
        <authorList>
            <person name="Heo J."/>
            <person name="Kim S.-J."/>
            <person name="Kim J.-S."/>
            <person name="Hong S.-B."/>
            <person name="Kwon S.-W."/>
        </authorList>
    </citation>
    <scope>NUCLEOTIDE SEQUENCE [LARGE SCALE GENOMIC DNA]</scope>
    <source>
        <strain evidence="3 4">KACC 21233</strain>
    </source>
</reference>
<dbReference type="RefSeq" id="WP_149278032.1">
    <property type="nucleotide sequence ID" value="NZ_CP043506.1"/>
</dbReference>
<dbReference type="OrthoDB" id="7280888at2"/>
<feature type="compositionally biased region" description="Polar residues" evidence="1">
    <location>
        <begin position="257"/>
        <end position="274"/>
    </location>
</feature>
<evidence type="ECO:0000313" key="4">
    <source>
        <dbReference type="Proteomes" id="UP000324536"/>
    </source>
</evidence>
<accession>A0A5C1YL16</accession>
<proteinExistence type="predicted"/>
<name>A0A5C1YL16_9PROT</name>